<sequence>MSTKVYIWLPKGGRVGHSSMQVGNETYISFWPGQGRKGFVRSIIRSLTMNVKRRPFYRDYSADCAAEEFEPLVVELNKLNESVIQKYWEKVQASGLSYELTEFNCSTIIANALYLGSGLQPSFRPLAEVDDYVGMGIPMGRVEAWQPSNILQYAKELKRKEG</sequence>
<evidence type="ECO:0000313" key="2">
    <source>
        <dbReference type="Proteomes" id="UP001152872"/>
    </source>
</evidence>
<dbReference type="AlphaFoldDB" id="A0A9X4M540"/>
<proteinExistence type="predicted"/>
<dbReference type="EMBL" id="VBTY01000026">
    <property type="protein sequence ID" value="MDG3493898.1"/>
    <property type="molecule type" value="Genomic_DNA"/>
</dbReference>
<reference evidence="1" key="1">
    <citation type="submission" date="2019-05" db="EMBL/GenBank/DDBJ databases">
        <title>Whole genome sequencing of Pseudanabaena catenata USMAC16.</title>
        <authorList>
            <person name="Khan Z."/>
            <person name="Omar W.M."/>
            <person name="Convey P."/>
            <person name="Merican F."/>
            <person name="Najimudin N."/>
        </authorList>
    </citation>
    <scope>NUCLEOTIDE SEQUENCE</scope>
    <source>
        <strain evidence="1">USMAC16</strain>
    </source>
</reference>
<protein>
    <submittedName>
        <fullName evidence="1">Uncharacterized protein</fullName>
    </submittedName>
</protein>
<accession>A0A9X4M540</accession>
<organism evidence="1 2">
    <name type="scientific">Pseudanabaena catenata USMAC16</name>
    <dbReference type="NCBI Taxonomy" id="1855837"/>
    <lineage>
        <taxon>Bacteria</taxon>
        <taxon>Bacillati</taxon>
        <taxon>Cyanobacteriota</taxon>
        <taxon>Cyanophyceae</taxon>
        <taxon>Pseudanabaenales</taxon>
        <taxon>Pseudanabaenaceae</taxon>
        <taxon>Pseudanabaena</taxon>
    </lineage>
</organism>
<dbReference type="RefSeq" id="WP_009625953.1">
    <property type="nucleotide sequence ID" value="NZ_VBTY01000026.1"/>
</dbReference>
<dbReference type="Proteomes" id="UP001152872">
    <property type="component" value="Unassembled WGS sequence"/>
</dbReference>
<evidence type="ECO:0000313" key="1">
    <source>
        <dbReference type="EMBL" id="MDG3493898.1"/>
    </source>
</evidence>
<comment type="caution">
    <text evidence="1">The sequence shown here is derived from an EMBL/GenBank/DDBJ whole genome shotgun (WGS) entry which is preliminary data.</text>
</comment>
<keyword evidence="2" id="KW-1185">Reference proteome</keyword>
<name>A0A9X4M540_9CYAN</name>
<gene>
    <name evidence="1" type="ORF">FEV09_04945</name>
</gene>